<dbReference type="SUPFAM" id="SSF54909">
    <property type="entry name" value="Dimeric alpha+beta barrel"/>
    <property type="match status" value="1"/>
</dbReference>
<proteinExistence type="predicted"/>
<dbReference type="Pfam" id="PF03992">
    <property type="entry name" value="ABM"/>
    <property type="match status" value="1"/>
</dbReference>
<feature type="domain" description="ABM" evidence="1">
    <location>
        <begin position="7"/>
        <end position="70"/>
    </location>
</feature>
<evidence type="ECO:0000259" key="1">
    <source>
        <dbReference type="Pfam" id="PF03992"/>
    </source>
</evidence>
<dbReference type="InterPro" id="IPR011008">
    <property type="entry name" value="Dimeric_a/b-barrel"/>
</dbReference>
<dbReference type="InterPro" id="IPR007138">
    <property type="entry name" value="ABM_dom"/>
</dbReference>
<dbReference type="EMBL" id="CP032419">
    <property type="protein sequence ID" value="AYC32985.1"/>
    <property type="molecule type" value="Genomic_DNA"/>
</dbReference>
<dbReference type="KEGG" id="pcav:D3880_11660"/>
<evidence type="ECO:0000313" key="2">
    <source>
        <dbReference type="EMBL" id="AYC32985.1"/>
    </source>
</evidence>
<protein>
    <recommendedName>
        <fullName evidence="1">ABM domain-containing protein</fullName>
    </recommendedName>
</protein>
<accession>A0A385Z1B8</accession>
<dbReference type="RefSeq" id="WP_119893604.1">
    <property type="nucleotide sequence ID" value="NZ_CP032419.1"/>
</dbReference>
<name>A0A385Z1B8_9PSED</name>
<dbReference type="AlphaFoldDB" id="A0A385Z1B8"/>
<evidence type="ECO:0000313" key="3">
    <source>
        <dbReference type="Proteomes" id="UP000265560"/>
    </source>
</evidence>
<gene>
    <name evidence="2" type="ORF">D3880_11660</name>
</gene>
<dbReference type="Gene3D" id="3.30.70.100">
    <property type="match status" value="1"/>
</dbReference>
<dbReference type="Proteomes" id="UP000265560">
    <property type="component" value="Chromosome"/>
</dbReference>
<organism evidence="2 3">
    <name type="scientific">Pseudomonas cavernae</name>
    <dbReference type="NCBI Taxonomy" id="2320867"/>
    <lineage>
        <taxon>Bacteria</taxon>
        <taxon>Pseudomonadati</taxon>
        <taxon>Pseudomonadota</taxon>
        <taxon>Gammaproteobacteria</taxon>
        <taxon>Pseudomonadales</taxon>
        <taxon>Pseudomonadaceae</taxon>
        <taxon>Pseudomonas</taxon>
    </lineage>
</organism>
<reference evidence="3" key="1">
    <citation type="submission" date="2018-09" db="EMBL/GenBank/DDBJ databases">
        <authorList>
            <person name="Zhu H."/>
        </authorList>
    </citation>
    <scope>NUCLEOTIDE SEQUENCE [LARGE SCALE GENOMIC DNA]</scope>
    <source>
        <strain evidence="3">K2W31S-8</strain>
    </source>
</reference>
<dbReference type="OrthoDB" id="540574at2"/>
<keyword evidence="3" id="KW-1185">Reference proteome</keyword>
<sequence length="114" mass="12784">MNEIQGIARLKIHDGKLEEFKQVASQCMEVVRTKDTGTLQYELYFNADQTECLVLERYRDSQALMEHLKNIGGLMDAMLKTCTAAGEVCGNAAPELVRVLEGSPVRLFTPYQSL</sequence>